<keyword evidence="2 3" id="KW-0802">TPR repeat</keyword>
<dbReference type="SMART" id="SM00028">
    <property type="entry name" value="TPR"/>
    <property type="match status" value="6"/>
</dbReference>
<dbReference type="PANTHER" id="PTHR44943">
    <property type="entry name" value="CELLULOSE SYNTHASE OPERON PROTEIN C"/>
    <property type="match status" value="1"/>
</dbReference>
<evidence type="ECO:0000313" key="5">
    <source>
        <dbReference type="EMBL" id="MDT0647196.1"/>
    </source>
</evidence>
<proteinExistence type="predicted"/>
<evidence type="ECO:0000256" key="2">
    <source>
        <dbReference type="ARBA" id="ARBA00022803"/>
    </source>
</evidence>
<dbReference type="SUPFAM" id="SSF48452">
    <property type="entry name" value="TPR-like"/>
    <property type="match status" value="1"/>
</dbReference>
<reference evidence="5 6" key="1">
    <citation type="submission" date="2023-09" db="EMBL/GenBank/DDBJ databases">
        <authorList>
            <person name="Rey-Velasco X."/>
        </authorList>
    </citation>
    <scope>NUCLEOTIDE SEQUENCE [LARGE SCALE GENOMIC DNA]</scope>
    <source>
        <strain evidence="5 6">F260</strain>
    </source>
</reference>
<dbReference type="PROSITE" id="PS50005">
    <property type="entry name" value="TPR"/>
    <property type="match status" value="2"/>
</dbReference>
<dbReference type="RefSeq" id="WP_311495309.1">
    <property type="nucleotide sequence ID" value="NZ_JAVRHO010000014.1"/>
</dbReference>
<dbReference type="InterPro" id="IPR051685">
    <property type="entry name" value="Ycf3/AcsC/BcsC/TPR_MFPF"/>
</dbReference>
<sequence>MRRTILIFAILGTVLFQEVQAQEEEQMLQEVNRDDLGNVSDQFQENFFEALKQKGIENYEKAISALEICKKLQPDNAVVFFEIGKNYRAMEQYEKAVENFSIAHELEPGREAILAELYSTYMEVQDYAAAASAIKKLVKIDNSYTEDLANVYMLNQQYDEALAVLDNLDKKLGNSNYRERMRRQIYALTDNTVAQIDNLEEGIAADPENEQNYLNLIYVYSQDGNQEEAYNTAQELLTAHPGSSLVHLALYKFYLNRGEPKEAVNSMKIVFRSEEVDPDSKYKVLNDFLLFVRENPEYDEELMEVAGLLSQLEEKPELYQELGLYFLKNNRKKEALEFFQKGLEKDSNNFNLTKNTLLLQLEFREMEAANELSEGALEIFPAQPIFYLLRGLTLNALESYQEAEEILTFGLDYVIDDRRMEADIYEQLAIANAGLNKAGKAEEFSRKAEMLMKEIN</sequence>
<evidence type="ECO:0008006" key="7">
    <source>
        <dbReference type="Google" id="ProtNLM"/>
    </source>
</evidence>
<feature type="repeat" description="TPR" evidence="3">
    <location>
        <begin position="316"/>
        <end position="349"/>
    </location>
</feature>
<evidence type="ECO:0000256" key="4">
    <source>
        <dbReference type="SAM" id="SignalP"/>
    </source>
</evidence>
<accession>A0ABU3CLF9</accession>
<keyword evidence="1" id="KW-0677">Repeat</keyword>
<keyword evidence="6" id="KW-1185">Reference proteome</keyword>
<gene>
    <name evidence="5" type="ORF">RM545_10895</name>
</gene>
<organism evidence="5 6">
    <name type="scientific">Autumnicola lenta</name>
    <dbReference type="NCBI Taxonomy" id="3075593"/>
    <lineage>
        <taxon>Bacteria</taxon>
        <taxon>Pseudomonadati</taxon>
        <taxon>Bacteroidota</taxon>
        <taxon>Flavobacteriia</taxon>
        <taxon>Flavobacteriales</taxon>
        <taxon>Flavobacteriaceae</taxon>
        <taxon>Autumnicola</taxon>
    </lineage>
</organism>
<dbReference type="Gene3D" id="1.25.40.10">
    <property type="entry name" value="Tetratricopeptide repeat domain"/>
    <property type="match status" value="3"/>
</dbReference>
<dbReference type="Proteomes" id="UP001245285">
    <property type="component" value="Unassembled WGS sequence"/>
</dbReference>
<protein>
    <recommendedName>
        <fullName evidence="7">Tetratricopeptide repeat protein</fullName>
    </recommendedName>
</protein>
<dbReference type="PANTHER" id="PTHR44943:SF8">
    <property type="entry name" value="TPR REPEAT-CONTAINING PROTEIN MJ0263"/>
    <property type="match status" value="1"/>
</dbReference>
<evidence type="ECO:0000256" key="1">
    <source>
        <dbReference type="ARBA" id="ARBA00022737"/>
    </source>
</evidence>
<evidence type="ECO:0000256" key="3">
    <source>
        <dbReference type="PROSITE-ProRule" id="PRU00339"/>
    </source>
</evidence>
<name>A0ABU3CLF9_9FLAO</name>
<evidence type="ECO:0000313" key="6">
    <source>
        <dbReference type="Proteomes" id="UP001245285"/>
    </source>
</evidence>
<dbReference type="Pfam" id="PF13181">
    <property type="entry name" value="TPR_8"/>
    <property type="match status" value="1"/>
</dbReference>
<dbReference type="EMBL" id="JAVRHO010000014">
    <property type="protein sequence ID" value="MDT0647196.1"/>
    <property type="molecule type" value="Genomic_DNA"/>
</dbReference>
<feature type="signal peptide" evidence="4">
    <location>
        <begin position="1"/>
        <end position="21"/>
    </location>
</feature>
<comment type="caution">
    <text evidence="5">The sequence shown here is derived from an EMBL/GenBank/DDBJ whole genome shotgun (WGS) entry which is preliminary data.</text>
</comment>
<keyword evidence="4" id="KW-0732">Signal</keyword>
<dbReference type="InterPro" id="IPR019734">
    <property type="entry name" value="TPR_rpt"/>
</dbReference>
<feature type="chain" id="PRO_5045961002" description="Tetratricopeptide repeat protein" evidence="4">
    <location>
        <begin position="22"/>
        <end position="456"/>
    </location>
</feature>
<feature type="repeat" description="TPR" evidence="3">
    <location>
        <begin position="77"/>
        <end position="110"/>
    </location>
</feature>
<dbReference type="InterPro" id="IPR011990">
    <property type="entry name" value="TPR-like_helical_dom_sf"/>
</dbReference>